<organism evidence="5 6">
    <name type="scientific">Streptomyces sp. 900129855</name>
    <dbReference type="NCBI Taxonomy" id="3155129"/>
    <lineage>
        <taxon>Bacteria</taxon>
        <taxon>Bacillati</taxon>
        <taxon>Actinomycetota</taxon>
        <taxon>Actinomycetes</taxon>
        <taxon>Kitasatosporales</taxon>
        <taxon>Streptomycetaceae</taxon>
        <taxon>Streptomyces</taxon>
    </lineage>
</organism>
<keyword evidence="3" id="KW-0804">Transcription</keyword>
<dbReference type="EMBL" id="JBEZVE010000007">
    <property type="protein sequence ID" value="MEU3781906.1"/>
    <property type="molecule type" value="Genomic_DNA"/>
</dbReference>
<dbReference type="Gene3D" id="1.20.120.530">
    <property type="entry name" value="GntR ligand-binding domain-like"/>
    <property type="match status" value="1"/>
</dbReference>
<dbReference type="Proteomes" id="UP001550739">
    <property type="component" value="Unassembled WGS sequence"/>
</dbReference>
<dbReference type="PANTHER" id="PTHR43537:SF5">
    <property type="entry name" value="UXU OPERON TRANSCRIPTIONAL REGULATOR"/>
    <property type="match status" value="1"/>
</dbReference>
<name>A0ABV2ZH87_9ACTN</name>
<dbReference type="PRINTS" id="PR00035">
    <property type="entry name" value="HTHGNTR"/>
</dbReference>
<keyword evidence="2" id="KW-0238">DNA-binding</keyword>
<comment type="caution">
    <text evidence="5">The sequence shown here is derived from an EMBL/GenBank/DDBJ whole genome shotgun (WGS) entry which is preliminary data.</text>
</comment>
<dbReference type="InterPro" id="IPR036388">
    <property type="entry name" value="WH-like_DNA-bd_sf"/>
</dbReference>
<gene>
    <name evidence="5" type="ORF">AB0E89_15190</name>
</gene>
<dbReference type="SMART" id="SM00345">
    <property type="entry name" value="HTH_GNTR"/>
    <property type="match status" value="1"/>
</dbReference>
<dbReference type="SMART" id="SM00895">
    <property type="entry name" value="FCD"/>
    <property type="match status" value="1"/>
</dbReference>
<evidence type="ECO:0000256" key="2">
    <source>
        <dbReference type="ARBA" id="ARBA00023125"/>
    </source>
</evidence>
<dbReference type="PANTHER" id="PTHR43537">
    <property type="entry name" value="TRANSCRIPTIONAL REGULATOR, GNTR FAMILY"/>
    <property type="match status" value="1"/>
</dbReference>
<evidence type="ECO:0000256" key="1">
    <source>
        <dbReference type="ARBA" id="ARBA00023015"/>
    </source>
</evidence>
<dbReference type="Pfam" id="PF00392">
    <property type="entry name" value="GntR"/>
    <property type="match status" value="1"/>
</dbReference>
<dbReference type="InterPro" id="IPR000524">
    <property type="entry name" value="Tscrpt_reg_HTH_GntR"/>
</dbReference>
<sequence length="258" mass="27950">MPSAHPTPRTPRFDALTVPKASDVLAAEVRERILSGELAEGTPLPPERQLVEQTGLSRATVREALRILEVERLVEIRPGRGGGAFVHRPGRESLASTVQLVIRGQQIRLAALHETREAIEPACAALAAGRRTEQDLADLDAAQADLVEAGDDIRRFLRANVHWHNAIAKAGGNELLIGFLGALSESIYAATHLEQFMDARIREVTVRAHARITEAVRQGDAAAARRRMSRHVCGFAQAAAEVDGREQVDLADPADPEG</sequence>
<dbReference type="CDD" id="cd07377">
    <property type="entry name" value="WHTH_GntR"/>
    <property type="match status" value="1"/>
</dbReference>
<proteinExistence type="predicted"/>
<dbReference type="InterPro" id="IPR036390">
    <property type="entry name" value="WH_DNA-bd_sf"/>
</dbReference>
<dbReference type="RefSeq" id="WP_334582044.1">
    <property type="nucleotide sequence ID" value="NZ_JBEZVE010000007.1"/>
</dbReference>
<evidence type="ECO:0000313" key="6">
    <source>
        <dbReference type="Proteomes" id="UP001550739"/>
    </source>
</evidence>
<keyword evidence="6" id="KW-1185">Reference proteome</keyword>
<dbReference type="SUPFAM" id="SSF48008">
    <property type="entry name" value="GntR ligand-binding domain-like"/>
    <property type="match status" value="1"/>
</dbReference>
<dbReference type="InterPro" id="IPR008920">
    <property type="entry name" value="TF_FadR/GntR_C"/>
</dbReference>
<evidence type="ECO:0000256" key="3">
    <source>
        <dbReference type="ARBA" id="ARBA00023163"/>
    </source>
</evidence>
<protein>
    <submittedName>
        <fullName evidence="5">FadR/GntR family transcriptional regulator</fullName>
    </submittedName>
</protein>
<dbReference type="InterPro" id="IPR011711">
    <property type="entry name" value="GntR_C"/>
</dbReference>
<feature type="domain" description="HTH gntR-type" evidence="4">
    <location>
        <begin position="19"/>
        <end position="89"/>
    </location>
</feature>
<keyword evidence="1" id="KW-0805">Transcription regulation</keyword>
<dbReference type="Pfam" id="PF07729">
    <property type="entry name" value="FCD"/>
    <property type="match status" value="1"/>
</dbReference>
<evidence type="ECO:0000259" key="4">
    <source>
        <dbReference type="PROSITE" id="PS50949"/>
    </source>
</evidence>
<dbReference type="SUPFAM" id="SSF46785">
    <property type="entry name" value="Winged helix' DNA-binding domain"/>
    <property type="match status" value="1"/>
</dbReference>
<dbReference type="PROSITE" id="PS50949">
    <property type="entry name" value="HTH_GNTR"/>
    <property type="match status" value="1"/>
</dbReference>
<reference evidence="5 6" key="1">
    <citation type="submission" date="2024-06" db="EMBL/GenBank/DDBJ databases">
        <title>The Natural Products Discovery Center: Release of the First 8490 Sequenced Strains for Exploring Actinobacteria Biosynthetic Diversity.</title>
        <authorList>
            <person name="Kalkreuter E."/>
            <person name="Kautsar S.A."/>
            <person name="Yang D."/>
            <person name="Bader C.D."/>
            <person name="Teijaro C.N."/>
            <person name="Fluegel L."/>
            <person name="Davis C.M."/>
            <person name="Simpson J.R."/>
            <person name="Lauterbach L."/>
            <person name="Steele A.D."/>
            <person name="Gui C."/>
            <person name="Meng S."/>
            <person name="Li G."/>
            <person name="Viehrig K."/>
            <person name="Ye F."/>
            <person name="Su P."/>
            <person name="Kiefer A.F."/>
            <person name="Nichols A."/>
            <person name="Cepeda A.J."/>
            <person name="Yan W."/>
            <person name="Fan B."/>
            <person name="Jiang Y."/>
            <person name="Adhikari A."/>
            <person name="Zheng C.-J."/>
            <person name="Schuster L."/>
            <person name="Cowan T.M."/>
            <person name="Smanski M.J."/>
            <person name="Chevrette M.G."/>
            <person name="De Carvalho L.P.S."/>
            <person name="Shen B."/>
        </authorList>
    </citation>
    <scope>NUCLEOTIDE SEQUENCE [LARGE SCALE GENOMIC DNA]</scope>
    <source>
        <strain evidence="5 6">NPDC033843</strain>
    </source>
</reference>
<dbReference type="Gene3D" id="1.10.10.10">
    <property type="entry name" value="Winged helix-like DNA-binding domain superfamily/Winged helix DNA-binding domain"/>
    <property type="match status" value="1"/>
</dbReference>
<accession>A0ABV2ZH87</accession>
<evidence type="ECO:0000313" key="5">
    <source>
        <dbReference type="EMBL" id="MEU3781906.1"/>
    </source>
</evidence>